<keyword evidence="2 3" id="KW-0326">Glycosidase</keyword>
<evidence type="ECO:0000313" key="6">
    <source>
        <dbReference type="Proteomes" id="UP001597541"/>
    </source>
</evidence>
<dbReference type="PANTHER" id="PTHR13170">
    <property type="entry name" value="O-GLCNACASE"/>
    <property type="match status" value="1"/>
</dbReference>
<protein>
    <submittedName>
        <fullName evidence="5">Protein O-GlcNAcase</fullName>
    </submittedName>
</protein>
<dbReference type="InterPro" id="IPR011496">
    <property type="entry name" value="O-GlcNAcase_cat"/>
</dbReference>
<sequence length="459" mass="52432">MSRANSPFSIRGVIEGFYGVYYTAAERNDLIRFLGRHDFNFYLYGPKNDRQHRMRWREPYPDYIMDEFEETVSIAREAGIRFCYSIGSGVTMSYASDEDFAAVTAKFLAFYERGVRDFSITLDDIASEFKHAADRSRYTTFAEAHADVTNRVYQWLLGLDPSCTLNLCPTDYHGSAPFSAYVLELGEKLNPDIDLFYTGPEICSPEITLEQVSAFAEAVRRKPILWDNYPVNDLDMKSELHLGPIRGRDAQLPESVRGILVNVMNQAEASKLSLLTWADYMHDPGEYSPEVSWRSALLDLGGASAEELQLFASHSLKSCLGEEESSRLRELAEAAMERLRGGTGTDEEAVRELEEYVTRLDEACYHLKNRMRNTALRNNLLPWIEVLEHYHWMTKRALQVREAMDSGESFEGPLRMMKESREEILRHPKRMGGESLLEIAEYVLELAVLKEQELSPTAG</sequence>
<dbReference type="Proteomes" id="UP001597541">
    <property type="component" value="Unassembled WGS sequence"/>
</dbReference>
<evidence type="ECO:0000256" key="3">
    <source>
        <dbReference type="PROSITE-ProRule" id="PRU01353"/>
    </source>
</evidence>
<dbReference type="Pfam" id="PF07555">
    <property type="entry name" value="NAGidase"/>
    <property type="match status" value="1"/>
</dbReference>
<feature type="active site" description="Proton donor" evidence="3">
    <location>
        <position position="124"/>
    </location>
</feature>
<dbReference type="InterPro" id="IPR017853">
    <property type="entry name" value="GH"/>
</dbReference>
<evidence type="ECO:0000259" key="4">
    <source>
        <dbReference type="PROSITE" id="PS52009"/>
    </source>
</evidence>
<organism evidence="5 6">
    <name type="scientific">Paenibacillus gansuensis</name>
    <dbReference type="NCBI Taxonomy" id="306542"/>
    <lineage>
        <taxon>Bacteria</taxon>
        <taxon>Bacillati</taxon>
        <taxon>Bacillota</taxon>
        <taxon>Bacilli</taxon>
        <taxon>Bacillales</taxon>
        <taxon>Paenibacillaceae</taxon>
        <taxon>Paenibacillus</taxon>
    </lineage>
</organism>
<dbReference type="RefSeq" id="WP_377601022.1">
    <property type="nucleotide sequence ID" value="NZ_JBHUME010000005.1"/>
</dbReference>
<name>A0ABW5PBU1_9BACL</name>
<dbReference type="EMBL" id="JBHUME010000005">
    <property type="protein sequence ID" value="MFD2611930.1"/>
    <property type="molecule type" value="Genomic_DNA"/>
</dbReference>
<dbReference type="PANTHER" id="PTHR13170:SF16">
    <property type="entry name" value="PROTEIN O-GLCNACASE"/>
    <property type="match status" value="1"/>
</dbReference>
<comment type="caution">
    <text evidence="5">The sequence shown here is derived from an EMBL/GenBank/DDBJ whole genome shotgun (WGS) entry which is preliminary data.</text>
</comment>
<proteinExistence type="inferred from homology"/>
<accession>A0ABW5PBU1</accession>
<keyword evidence="1 3" id="KW-0378">Hydrolase</keyword>
<evidence type="ECO:0000313" key="5">
    <source>
        <dbReference type="EMBL" id="MFD2611930.1"/>
    </source>
</evidence>
<keyword evidence="6" id="KW-1185">Reference proteome</keyword>
<dbReference type="InterPro" id="IPR051822">
    <property type="entry name" value="Glycosyl_Hydrolase_84"/>
</dbReference>
<comment type="similarity">
    <text evidence="3">Belongs to the glycosyl hydrolase 84 family.</text>
</comment>
<dbReference type="SUPFAM" id="SSF51445">
    <property type="entry name" value="(Trans)glycosidases"/>
    <property type="match status" value="1"/>
</dbReference>
<gene>
    <name evidence="5" type="ORF">ACFSUF_05765</name>
</gene>
<reference evidence="6" key="1">
    <citation type="journal article" date="2019" name="Int. J. Syst. Evol. Microbiol.">
        <title>The Global Catalogue of Microorganisms (GCM) 10K type strain sequencing project: providing services to taxonomists for standard genome sequencing and annotation.</title>
        <authorList>
            <consortium name="The Broad Institute Genomics Platform"/>
            <consortium name="The Broad Institute Genome Sequencing Center for Infectious Disease"/>
            <person name="Wu L."/>
            <person name="Ma J."/>
        </authorList>
    </citation>
    <scope>NUCLEOTIDE SEQUENCE [LARGE SCALE GENOMIC DNA]</scope>
    <source>
        <strain evidence="6">KCTC 3950</strain>
    </source>
</reference>
<evidence type="ECO:0000256" key="2">
    <source>
        <dbReference type="ARBA" id="ARBA00023295"/>
    </source>
</evidence>
<dbReference type="Gene3D" id="3.20.20.80">
    <property type="entry name" value="Glycosidases"/>
    <property type="match status" value="1"/>
</dbReference>
<dbReference type="SUPFAM" id="SSF140657">
    <property type="entry name" value="Hyaluronidase post-catalytic domain-like"/>
    <property type="match status" value="1"/>
</dbReference>
<dbReference type="Gene3D" id="1.20.58.460">
    <property type="entry name" value="Hyaluronidase post-catalytic domain-like"/>
    <property type="match status" value="1"/>
</dbReference>
<evidence type="ECO:0000256" key="1">
    <source>
        <dbReference type="ARBA" id="ARBA00022801"/>
    </source>
</evidence>
<dbReference type="PROSITE" id="PS52009">
    <property type="entry name" value="GH84"/>
    <property type="match status" value="1"/>
</dbReference>
<feature type="domain" description="GH84" evidence="4">
    <location>
        <begin position="9"/>
        <end position="285"/>
    </location>
</feature>